<accession>A0A542SQQ6</accession>
<organism evidence="2 3">
    <name type="scientific">Rarobacter incanus</name>
    <dbReference type="NCBI Taxonomy" id="153494"/>
    <lineage>
        <taxon>Bacteria</taxon>
        <taxon>Bacillati</taxon>
        <taxon>Actinomycetota</taxon>
        <taxon>Actinomycetes</taxon>
        <taxon>Micrococcales</taxon>
        <taxon>Rarobacteraceae</taxon>
        <taxon>Rarobacter</taxon>
    </lineage>
</organism>
<feature type="chain" id="PRO_5021865337" evidence="1">
    <location>
        <begin position="44"/>
        <end position="61"/>
    </location>
</feature>
<protein>
    <submittedName>
        <fullName evidence="2">Uncharacterized protein</fullName>
    </submittedName>
</protein>
<dbReference type="EMBL" id="VFNV01000001">
    <property type="protein sequence ID" value="TQK76934.1"/>
    <property type="molecule type" value="Genomic_DNA"/>
</dbReference>
<reference evidence="2 3" key="1">
    <citation type="submission" date="2019-06" db="EMBL/GenBank/DDBJ databases">
        <title>Sequencing the genomes of 1000 actinobacteria strains.</title>
        <authorList>
            <person name="Klenk H.-P."/>
        </authorList>
    </citation>
    <scope>NUCLEOTIDE SEQUENCE [LARGE SCALE GENOMIC DNA]</scope>
    <source>
        <strain evidence="2 3">DSM 10596</strain>
    </source>
</reference>
<keyword evidence="3" id="KW-1185">Reference proteome</keyword>
<dbReference type="RefSeq" id="WP_142112545.1">
    <property type="nucleotide sequence ID" value="NZ_BAAATB010000004.1"/>
</dbReference>
<name>A0A542SQQ6_9MICO</name>
<dbReference type="AlphaFoldDB" id="A0A542SQQ6"/>
<keyword evidence="1" id="KW-0732">Signal</keyword>
<proteinExistence type="predicted"/>
<dbReference type="Proteomes" id="UP000316181">
    <property type="component" value="Unassembled WGS sequence"/>
</dbReference>
<comment type="caution">
    <text evidence="2">The sequence shown here is derived from an EMBL/GenBank/DDBJ whole genome shotgun (WGS) entry which is preliminary data.</text>
</comment>
<feature type="signal peptide" evidence="1">
    <location>
        <begin position="1"/>
        <end position="43"/>
    </location>
</feature>
<evidence type="ECO:0000256" key="1">
    <source>
        <dbReference type="SAM" id="SignalP"/>
    </source>
</evidence>
<evidence type="ECO:0000313" key="2">
    <source>
        <dbReference type="EMBL" id="TQK76934.1"/>
    </source>
</evidence>
<evidence type="ECO:0000313" key="3">
    <source>
        <dbReference type="Proteomes" id="UP000316181"/>
    </source>
</evidence>
<gene>
    <name evidence="2" type="ORF">FB389_1637</name>
</gene>
<sequence length="61" mass="6041">MKQGKRKSAPTRIGSWGKRPIGICAVAAMCAAGGMAAAPSALAATVDIDTVMAANAPINEA</sequence>